<accession>A0A165TUK3</accession>
<dbReference type="InterPro" id="IPR000210">
    <property type="entry name" value="BTB/POZ_dom"/>
</dbReference>
<dbReference type="InParanoid" id="A0A165TUK3"/>
<organism evidence="3 4">
    <name type="scientific">Neolentinus lepideus HHB14362 ss-1</name>
    <dbReference type="NCBI Taxonomy" id="1314782"/>
    <lineage>
        <taxon>Eukaryota</taxon>
        <taxon>Fungi</taxon>
        <taxon>Dikarya</taxon>
        <taxon>Basidiomycota</taxon>
        <taxon>Agaricomycotina</taxon>
        <taxon>Agaricomycetes</taxon>
        <taxon>Gloeophyllales</taxon>
        <taxon>Gloeophyllaceae</taxon>
        <taxon>Neolentinus</taxon>
    </lineage>
</organism>
<dbReference type="CDD" id="cd18186">
    <property type="entry name" value="BTB_POZ_ZBTB_KLHL-like"/>
    <property type="match status" value="1"/>
</dbReference>
<dbReference type="SUPFAM" id="SSF54695">
    <property type="entry name" value="POZ domain"/>
    <property type="match status" value="1"/>
</dbReference>
<dbReference type="EMBL" id="KV425563">
    <property type="protein sequence ID" value="KZT27200.1"/>
    <property type="molecule type" value="Genomic_DNA"/>
</dbReference>
<dbReference type="Pfam" id="PF00651">
    <property type="entry name" value="BTB"/>
    <property type="match status" value="1"/>
</dbReference>
<dbReference type="AlphaFoldDB" id="A0A165TUK3"/>
<evidence type="ECO:0000313" key="4">
    <source>
        <dbReference type="Proteomes" id="UP000076761"/>
    </source>
</evidence>
<dbReference type="Gene3D" id="3.30.710.10">
    <property type="entry name" value="Potassium Channel Kv1.1, Chain A"/>
    <property type="match status" value="1"/>
</dbReference>
<sequence length="459" mass="50406">MQAAPQNIEEMFQQWMGMANMFRDASMNMANVPSGYVFVPPTRAFTQASNPPSEVSSVSASPITMAGGIDAAAGGENPHTKLADEARPLSHRREGVNGLPVFNHEGSSPYVITIGPSRSPTPSIASSDTSPTAVAQEPVGGSQSSSFAVPPPEIPAPLGEKHERYYFDDDKVTFRVDGKLFRVHRFFFERDSAVFRDVLLKDSDPQSRVGVVDLLDCTAIDFERFLDVLYPISFSRDTPKTLDEWTSILALSTQWGFNSIRTLATRELFPLASPIDKIVLAHKYDIKEWLLEAYKDVCLRKEPLSVEEAERIGVKDTARIASIRENRLCTTDKKRTKVSEEEKIRVLIQKEFSLECGTGEQAASDVKDILSQSAAASEIPKEYFSGALLCPATPEEYPQECPHPFDEAEEAASQYLEEELDGSTISRCSNGAPTVLGFGGWGGSNLSGRGAQGSNRPRR</sequence>
<protein>
    <recommendedName>
        <fullName evidence="2">BTB domain-containing protein</fullName>
    </recommendedName>
</protein>
<reference evidence="3 4" key="1">
    <citation type="journal article" date="2016" name="Mol. Biol. Evol.">
        <title>Comparative Genomics of Early-Diverging Mushroom-Forming Fungi Provides Insights into the Origins of Lignocellulose Decay Capabilities.</title>
        <authorList>
            <person name="Nagy L.G."/>
            <person name="Riley R."/>
            <person name="Tritt A."/>
            <person name="Adam C."/>
            <person name="Daum C."/>
            <person name="Floudas D."/>
            <person name="Sun H."/>
            <person name="Yadav J.S."/>
            <person name="Pangilinan J."/>
            <person name="Larsson K.H."/>
            <person name="Matsuura K."/>
            <person name="Barry K."/>
            <person name="Labutti K."/>
            <person name="Kuo R."/>
            <person name="Ohm R.A."/>
            <person name="Bhattacharya S.S."/>
            <person name="Shirouzu T."/>
            <person name="Yoshinaga Y."/>
            <person name="Martin F.M."/>
            <person name="Grigoriev I.V."/>
            <person name="Hibbett D.S."/>
        </authorList>
    </citation>
    <scope>NUCLEOTIDE SEQUENCE [LARGE SCALE GENOMIC DNA]</scope>
    <source>
        <strain evidence="3 4">HHB14362 ss-1</strain>
    </source>
</reference>
<feature type="region of interest" description="Disordered" evidence="1">
    <location>
        <begin position="117"/>
        <end position="151"/>
    </location>
</feature>
<feature type="region of interest" description="Disordered" evidence="1">
    <location>
        <begin position="439"/>
        <end position="459"/>
    </location>
</feature>
<evidence type="ECO:0000259" key="2">
    <source>
        <dbReference type="PROSITE" id="PS50097"/>
    </source>
</evidence>
<dbReference type="STRING" id="1314782.A0A165TUK3"/>
<proteinExistence type="predicted"/>
<dbReference type="Proteomes" id="UP000076761">
    <property type="component" value="Unassembled WGS sequence"/>
</dbReference>
<dbReference type="OrthoDB" id="9997739at2759"/>
<evidence type="ECO:0000256" key="1">
    <source>
        <dbReference type="SAM" id="MobiDB-lite"/>
    </source>
</evidence>
<dbReference type="PROSITE" id="PS50097">
    <property type="entry name" value="BTB"/>
    <property type="match status" value="1"/>
</dbReference>
<feature type="compositionally biased region" description="Polar residues" evidence="1">
    <location>
        <begin position="117"/>
        <end position="133"/>
    </location>
</feature>
<name>A0A165TUK3_9AGAM</name>
<feature type="domain" description="BTB" evidence="2">
    <location>
        <begin position="170"/>
        <end position="230"/>
    </location>
</feature>
<gene>
    <name evidence="3" type="ORF">NEOLEDRAFT_1131229</name>
</gene>
<dbReference type="InterPro" id="IPR011333">
    <property type="entry name" value="SKP1/BTB/POZ_sf"/>
</dbReference>
<evidence type="ECO:0000313" key="3">
    <source>
        <dbReference type="EMBL" id="KZT27200.1"/>
    </source>
</evidence>
<keyword evidence="4" id="KW-1185">Reference proteome</keyword>